<keyword evidence="5" id="KW-1185">Reference proteome</keyword>
<feature type="domain" description="J" evidence="3">
    <location>
        <begin position="13"/>
        <end position="92"/>
    </location>
</feature>
<dbReference type="AlphaFoldDB" id="A0A7G3ZHE3"/>
<comment type="similarity">
    <text evidence="1">Belongs to the HscB family.</text>
</comment>
<dbReference type="InterPro" id="IPR036869">
    <property type="entry name" value="J_dom_sf"/>
</dbReference>
<dbReference type="GO" id="GO:0044571">
    <property type="term" value="P:[2Fe-2S] cluster assembly"/>
    <property type="evidence" value="ECO:0007669"/>
    <property type="project" value="InterPro"/>
</dbReference>
<dbReference type="SUPFAM" id="SSF47144">
    <property type="entry name" value="HSC20 (HSCB), C-terminal oligomerisation domain"/>
    <property type="match status" value="1"/>
</dbReference>
<dbReference type="Gene3D" id="1.20.1280.20">
    <property type="entry name" value="HscB, C-terminal domain"/>
    <property type="match status" value="1"/>
</dbReference>
<dbReference type="GO" id="GO:0001671">
    <property type="term" value="F:ATPase activator activity"/>
    <property type="evidence" value="ECO:0007669"/>
    <property type="project" value="InterPro"/>
</dbReference>
<dbReference type="Gene3D" id="1.10.287.110">
    <property type="entry name" value="DnaJ domain"/>
    <property type="match status" value="1"/>
</dbReference>
<dbReference type="Pfam" id="PF00226">
    <property type="entry name" value="DnaJ"/>
    <property type="match status" value="1"/>
</dbReference>
<dbReference type="GeneID" id="59326096"/>
<dbReference type="PANTHER" id="PTHR14021:SF15">
    <property type="entry name" value="IRON-SULFUR CLUSTER CO-CHAPERONE PROTEIN HSCB"/>
    <property type="match status" value="1"/>
</dbReference>
<reference evidence="4 5" key="1">
    <citation type="submission" date="2020-06" db="EMBL/GenBank/DDBJ databases">
        <title>The yeast mating-type switching endonuclease HO is a domesticated member of an unorthodox homing genetic element family.</title>
        <authorList>
            <person name="Coughlan A.Y."/>
            <person name="Lombardi L."/>
            <person name="Braun-Galleani S."/>
            <person name="Martos A.R."/>
            <person name="Galeote V."/>
            <person name="Bigey F."/>
            <person name="Dequin S."/>
            <person name="Byrne K.P."/>
            <person name="Wolfe K.H."/>
        </authorList>
    </citation>
    <scope>NUCLEOTIDE SEQUENCE [LARGE SCALE GENOMIC DNA]</scope>
    <source>
        <strain evidence="4 5">CBS764</strain>
    </source>
</reference>
<dbReference type="InterPro" id="IPR001623">
    <property type="entry name" value="DnaJ_domain"/>
</dbReference>
<evidence type="ECO:0000256" key="1">
    <source>
        <dbReference type="ARBA" id="ARBA00010476"/>
    </source>
</evidence>
<dbReference type="Pfam" id="PF07743">
    <property type="entry name" value="HSCB_C"/>
    <property type="match status" value="1"/>
</dbReference>
<dbReference type="SMART" id="SM00271">
    <property type="entry name" value="DnaJ"/>
    <property type="match status" value="1"/>
</dbReference>
<dbReference type="InterPro" id="IPR009073">
    <property type="entry name" value="HscB_oligo_C"/>
</dbReference>
<protein>
    <recommendedName>
        <fullName evidence="3">J domain-containing protein</fullName>
    </recommendedName>
</protein>
<dbReference type="CDD" id="cd06257">
    <property type="entry name" value="DnaJ"/>
    <property type="match status" value="1"/>
</dbReference>
<dbReference type="NCBIfam" id="TIGR00714">
    <property type="entry name" value="hscB"/>
    <property type="match status" value="1"/>
</dbReference>
<organism evidence="4 5">
    <name type="scientific">Torulaspora globosa</name>
    <dbReference type="NCBI Taxonomy" id="48254"/>
    <lineage>
        <taxon>Eukaryota</taxon>
        <taxon>Fungi</taxon>
        <taxon>Dikarya</taxon>
        <taxon>Ascomycota</taxon>
        <taxon>Saccharomycotina</taxon>
        <taxon>Saccharomycetes</taxon>
        <taxon>Saccharomycetales</taxon>
        <taxon>Saccharomycetaceae</taxon>
        <taxon>Torulaspora</taxon>
    </lineage>
</organism>
<dbReference type="OrthoDB" id="448954at2759"/>
<sequence>MMRIIHQRRFLATFYELFPQTFPKGKPTWNVEQAKLRKEYRALQAQHHPDMLSNTQLDDQTQAQGGDRSSLLNKAYHTLKDPLLRSQYVLKVLRGMDLSQEQVAQQIMQSDPGLLMKVLDTHEQLEEVENEEDVRAIEQENKQRIKSIEARLKDSFAEEQYEQAAQLTVELKYWVNLAKAIKEWEPGKPVNLTH</sequence>
<dbReference type="SUPFAM" id="SSF46565">
    <property type="entry name" value="Chaperone J-domain"/>
    <property type="match status" value="1"/>
</dbReference>
<dbReference type="PROSITE" id="PS50076">
    <property type="entry name" value="DNAJ_2"/>
    <property type="match status" value="1"/>
</dbReference>
<name>A0A7G3ZHE3_9SACH</name>
<evidence type="ECO:0000256" key="2">
    <source>
        <dbReference type="ARBA" id="ARBA00023186"/>
    </source>
</evidence>
<dbReference type="GO" id="GO:0051259">
    <property type="term" value="P:protein complex oligomerization"/>
    <property type="evidence" value="ECO:0007669"/>
    <property type="project" value="InterPro"/>
</dbReference>
<keyword evidence="2" id="KW-0143">Chaperone</keyword>
<accession>A0A7G3ZHE3</accession>
<dbReference type="Proteomes" id="UP000515788">
    <property type="component" value="Chromosome 4"/>
</dbReference>
<evidence type="ECO:0000313" key="4">
    <source>
        <dbReference type="EMBL" id="QLL32929.1"/>
    </source>
</evidence>
<dbReference type="EMBL" id="CP059249">
    <property type="protein sequence ID" value="QLL32929.1"/>
    <property type="molecule type" value="Genomic_DNA"/>
</dbReference>
<dbReference type="KEGG" id="tgb:HG536_0D04510"/>
<dbReference type="GO" id="GO:0051087">
    <property type="term" value="F:protein-folding chaperone binding"/>
    <property type="evidence" value="ECO:0007669"/>
    <property type="project" value="InterPro"/>
</dbReference>
<dbReference type="InterPro" id="IPR004640">
    <property type="entry name" value="HscB"/>
</dbReference>
<dbReference type="GO" id="GO:0005739">
    <property type="term" value="C:mitochondrion"/>
    <property type="evidence" value="ECO:0007669"/>
    <property type="project" value="TreeGrafter"/>
</dbReference>
<dbReference type="PANTHER" id="PTHR14021">
    <property type="entry name" value="IRON-SULFUR CLUSTER CO-CHAPERONE PROTEIN HSCB"/>
    <property type="match status" value="1"/>
</dbReference>
<proteinExistence type="inferred from homology"/>
<dbReference type="RefSeq" id="XP_037139603.1">
    <property type="nucleotide sequence ID" value="XM_037283707.1"/>
</dbReference>
<evidence type="ECO:0000313" key="5">
    <source>
        <dbReference type="Proteomes" id="UP000515788"/>
    </source>
</evidence>
<gene>
    <name evidence="4" type="ORF">HG536_0D04510</name>
</gene>
<dbReference type="InterPro" id="IPR036386">
    <property type="entry name" value="HscB_C_sf"/>
</dbReference>
<evidence type="ECO:0000259" key="3">
    <source>
        <dbReference type="PROSITE" id="PS50076"/>
    </source>
</evidence>